<comment type="caution">
    <text evidence="1">The sequence shown here is derived from an EMBL/GenBank/DDBJ whole genome shotgun (WGS) entry which is preliminary data.</text>
</comment>
<feature type="non-terminal residue" evidence="1">
    <location>
        <position position="1"/>
    </location>
</feature>
<proteinExistence type="predicted"/>
<evidence type="ECO:0000313" key="1">
    <source>
        <dbReference type="EMBL" id="KID70458.1"/>
    </source>
</evidence>
<gene>
    <name evidence="1" type="ORF">MAN_00057</name>
</gene>
<dbReference type="AlphaFoldDB" id="A0A0B4FJ47"/>
<dbReference type="VEuPathDB" id="FungiDB:MAN_00057"/>
<evidence type="ECO:0000313" key="2">
    <source>
        <dbReference type="Proteomes" id="UP000031186"/>
    </source>
</evidence>
<protein>
    <submittedName>
        <fullName evidence="1">Uncharacterized protein</fullName>
    </submittedName>
</protein>
<keyword evidence="2" id="KW-1185">Reference proteome</keyword>
<organism evidence="1 2">
    <name type="scientific">Metarhizium anisopliae (strain ARSEF 549)</name>
    <dbReference type="NCBI Taxonomy" id="3151832"/>
    <lineage>
        <taxon>Eukaryota</taxon>
        <taxon>Fungi</taxon>
        <taxon>Dikarya</taxon>
        <taxon>Ascomycota</taxon>
        <taxon>Pezizomycotina</taxon>
        <taxon>Sordariomycetes</taxon>
        <taxon>Hypocreomycetidae</taxon>
        <taxon>Hypocreales</taxon>
        <taxon>Clavicipitaceae</taxon>
        <taxon>Metarhizium</taxon>
    </lineage>
</organism>
<name>A0A0B4FJ47_METAF</name>
<accession>A0A0B4FJ47</accession>
<dbReference type="HOGENOM" id="CLU_057547_4_2_1"/>
<sequence length="281" mass="31031">MANQVKNYFLAPSWDYEPDAKPNVTIALWNIISSPKTVIPPLAAATAVPAPDDTARSTKTGFEWRQERDKEKKYGLWTKFLSALLGIDVNVGHKDGTSVHDLYTFKEMVTKESFPTAEYLEKMVNQGSVRKYLTNSNFEKPVYVVVGTKAVSGTTVKQVLKSQRSTNFNSSANLTKAGAPLSLGPEFSVSNTKGDTVSFEGSSDFVFAFRIRKIVVNSQFEIQDEKDENEGTALGDYNDEREVALTVKGLEGDDSTAADHYGSKDVVVEDGDEEVRVITFQ</sequence>
<reference evidence="1 2" key="1">
    <citation type="journal article" date="2014" name="Proc. Natl. Acad. Sci. U.S.A.">
        <title>Trajectory and genomic determinants of fungal-pathogen speciation and host adaptation.</title>
        <authorList>
            <person name="Hu X."/>
            <person name="Xiao G."/>
            <person name="Zheng P."/>
            <person name="Shang Y."/>
            <person name="Su Y."/>
            <person name="Zhang X."/>
            <person name="Liu X."/>
            <person name="Zhan S."/>
            <person name="St Leger R.J."/>
            <person name="Wang C."/>
        </authorList>
    </citation>
    <scope>NUCLEOTIDE SEQUENCE [LARGE SCALE GENOMIC DNA]</scope>
    <source>
        <strain evidence="1 2">ARSEF 549</strain>
    </source>
</reference>
<dbReference type="Proteomes" id="UP000031186">
    <property type="component" value="Unassembled WGS sequence"/>
</dbReference>
<dbReference type="EMBL" id="AZNF01000001">
    <property type="protein sequence ID" value="KID70458.1"/>
    <property type="molecule type" value="Genomic_DNA"/>
</dbReference>